<keyword evidence="4" id="KW-1185">Reference proteome</keyword>
<dbReference type="PANTHER" id="PTHR34220">
    <property type="entry name" value="SENSOR HISTIDINE KINASE YPDA"/>
    <property type="match status" value="1"/>
</dbReference>
<evidence type="ECO:0000256" key="1">
    <source>
        <dbReference type="SAM" id="Phobius"/>
    </source>
</evidence>
<accession>A0A9X4BIE8</accession>
<dbReference type="RefSeq" id="WP_263543414.1">
    <property type="nucleotide sequence ID" value="NZ_JAOVZO020000003.1"/>
</dbReference>
<proteinExistence type="predicted"/>
<evidence type="ECO:0000313" key="4">
    <source>
        <dbReference type="Proteomes" id="UP001139971"/>
    </source>
</evidence>
<feature type="transmembrane region" description="Helical" evidence="1">
    <location>
        <begin position="143"/>
        <end position="163"/>
    </location>
</feature>
<keyword evidence="1" id="KW-1133">Transmembrane helix</keyword>
<dbReference type="Gene3D" id="3.30.565.10">
    <property type="entry name" value="Histidine kinase-like ATPase, C-terminal domain"/>
    <property type="match status" value="1"/>
</dbReference>
<dbReference type="GO" id="GO:0000155">
    <property type="term" value="F:phosphorelay sensor kinase activity"/>
    <property type="evidence" value="ECO:0007669"/>
    <property type="project" value="InterPro"/>
</dbReference>
<dbReference type="GO" id="GO:0016020">
    <property type="term" value="C:membrane"/>
    <property type="evidence" value="ECO:0007669"/>
    <property type="project" value="InterPro"/>
</dbReference>
<dbReference type="InterPro" id="IPR036890">
    <property type="entry name" value="HATPase_C_sf"/>
</dbReference>
<dbReference type="InterPro" id="IPR010559">
    <property type="entry name" value="Sig_transdc_His_kin_internal"/>
</dbReference>
<dbReference type="PANTHER" id="PTHR34220:SF7">
    <property type="entry name" value="SENSOR HISTIDINE KINASE YPDA"/>
    <property type="match status" value="1"/>
</dbReference>
<feature type="transmembrane region" description="Helical" evidence="1">
    <location>
        <begin position="62"/>
        <end position="81"/>
    </location>
</feature>
<evidence type="ECO:0000313" key="3">
    <source>
        <dbReference type="EMBL" id="MDC8012162.1"/>
    </source>
</evidence>
<keyword evidence="1" id="KW-0472">Membrane</keyword>
<evidence type="ECO:0000259" key="2">
    <source>
        <dbReference type="Pfam" id="PF06580"/>
    </source>
</evidence>
<dbReference type="Proteomes" id="UP001139971">
    <property type="component" value="Unassembled WGS sequence"/>
</dbReference>
<keyword evidence="3" id="KW-0808">Transferase</keyword>
<feature type="domain" description="Signal transduction histidine kinase internal region" evidence="2">
    <location>
        <begin position="185"/>
        <end position="263"/>
    </location>
</feature>
<dbReference type="Pfam" id="PF06580">
    <property type="entry name" value="His_kinase"/>
    <property type="match status" value="1"/>
</dbReference>
<feature type="transmembrane region" description="Helical" evidence="1">
    <location>
        <begin position="101"/>
        <end position="123"/>
    </location>
</feature>
<dbReference type="AlphaFoldDB" id="A0A9X4BIE8"/>
<dbReference type="SUPFAM" id="SSF55874">
    <property type="entry name" value="ATPase domain of HSP90 chaperone/DNA topoisomerase II/histidine kinase"/>
    <property type="match status" value="1"/>
</dbReference>
<reference evidence="3" key="1">
    <citation type="submission" date="2023-02" db="EMBL/GenBank/DDBJ databases">
        <title>Tahibacter soli sp. nov. isolated from soil.</title>
        <authorList>
            <person name="Baek J.H."/>
            <person name="Lee J.K."/>
            <person name="Choi D.G."/>
            <person name="Jeon C.O."/>
        </authorList>
    </citation>
    <scope>NUCLEOTIDE SEQUENCE</scope>
    <source>
        <strain evidence="3">BL</strain>
    </source>
</reference>
<organism evidence="3 4">
    <name type="scientific">Tahibacter soli</name>
    <dbReference type="NCBI Taxonomy" id="2983605"/>
    <lineage>
        <taxon>Bacteria</taxon>
        <taxon>Pseudomonadati</taxon>
        <taxon>Pseudomonadota</taxon>
        <taxon>Gammaproteobacteria</taxon>
        <taxon>Lysobacterales</taxon>
        <taxon>Rhodanobacteraceae</taxon>
        <taxon>Tahibacter</taxon>
    </lineage>
</organism>
<dbReference type="InterPro" id="IPR050640">
    <property type="entry name" value="Bact_2-comp_sensor_kinase"/>
</dbReference>
<gene>
    <name evidence="3" type="ORF">OD750_006335</name>
</gene>
<name>A0A9X4BIE8_9GAMM</name>
<keyword evidence="3" id="KW-0418">Kinase</keyword>
<protein>
    <submittedName>
        <fullName evidence="3">Histidine kinase</fullName>
    </submittedName>
</protein>
<comment type="caution">
    <text evidence="3">The sequence shown here is derived from an EMBL/GenBank/DDBJ whole genome shotgun (WGS) entry which is preliminary data.</text>
</comment>
<feature type="transmembrane region" description="Helical" evidence="1">
    <location>
        <begin position="23"/>
        <end position="42"/>
    </location>
</feature>
<sequence>MSATPAGVGRRYFSGLRGATRRMLATVAAATILWTVYGLVYADELALLPDASDPRLTWPQAFAYTFVTLLACWIPITLFLVAVARRVVPSRRTLGASAVKLAAAVVVVLVLHAAYFAAIGPWLDAWAPDPIEPAPSFATQLARSFRFNVVRTLMLLAVCYAWVRMQNTFENRLRIAELESGLSRARLDTLSAQLNPHFLFNALNSIAELIHIDQDAADRMLVALSALLRRSLASPGHEVAVRDEVALVGQYLSIEQIRLGDRLGVRWAVDPDCLHALVPTLMLQPLAENAIVHGIARRRAPGVVEIAIRRTRATLVVEVSDDGSAADAPQRDTGSGIGLANTRSRLRCLYGDRWSLTLHTGDDARSVVRVELPLRFSMAQDLAARAVSQLHAPVATP</sequence>
<keyword evidence="1" id="KW-0812">Transmembrane</keyword>
<dbReference type="EMBL" id="JAOVZO020000003">
    <property type="protein sequence ID" value="MDC8012162.1"/>
    <property type="molecule type" value="Genomic_DNA"/>
</dbReference>